<evidence type="ECO:0000256" key="6">
    <source>
        <dbReference type="SAM" id="SignalP"/>
    </source>
</evidence>
<evidence type="ECO:0000256" key="2">
    <source>
        <dbReference type="ARBA" id="ARBA00022801"/>
    </source>
</evidence>
<dbReference type="PROSITE" id="PS51904">
    <property type="entry name" value="GLYCOSYL_HYDROL_F25_2"/>
    <property type="match status" value="1"/>
</dbReference>
<dbReference type="Pfam" id="PF01183">
    <property type="entry name" value="Glyco_hydro_25"/>
    <property type="match status" value="1"/>
</dbReference>
<evidence type="ECO:0000256" key="1">
    <source>
        <dbReference type="ARBA" id="ARBA00010646"/>
    </source>
</evidence>
<dbReference type="PANTHER" id="PTHR34135:SF2">
    <property type="entry name" value="LYSOZYME"/>
    <property type="match status" value="1"/>
</dbReference>
<dbReference type="InterPro" id="IPR008270">
    <property type="entry name" value="Glyco_hydro_25_AS"/>
</dbReference>
<dbReference type="PANTHER" id="PTHR34135">
    <property type="entry name" value="LYSOZYME"/>
    <property type="match status" value="1"/>
</dbReference>
<dbReference type="EC" id="3.2.1.17" evidence="4"/>
<dbReference type="InterPro" id="IPR006311">
    <property type="entry name" value="TAT_signal"/>
</dbReference>
<feature type="chain" id="PRO_5047470144" description="Lysozyme" evidence="6">
    <location>
        <begin position="44"/>
        <end position="298"/>
    </location>
</feature>
<dbReference type="SUPFAM" id="SSF51445">
    <property type="entry name" value="(Trans)glycosidases"/>
    <property type="match status" value="1"/>
</dbReference>
<organism evidence="7 8">
    <name type="scientific">Kitasatospora cathayae</name>
    <dbReference type="NCBI Taxonomy" id="3004092"/>
    <lineage>
        <taxon>Bacteria</taxon>
        <taxon>Bacillati</taxon>
        <taxon>Actinomycetota</taxon>
        <taxon>Actinomycetes</taxon>
        <taxon>Kitasatosporales</taxon>
        <taxon>Streptomycetaceae</taxon>
        <taxon>Kitasatospora</taxon>
    </lineage>
</organism>
<feature type="signal peptide" evidence="6">
    <location>
        <begin position="1"/>
        <end position="43"/>
    </location>
</feature>
<feature type="compositionally biased region" description="Low complexity" evidence="5">
    <location>
        <begin position="1"/>
        <end position="15"/>
    </location>
</feature>
<dbReference type="CDD" id="cd06412">
    <property type="entry name" value="GH25_CH-type"/>
    <property type="match status" value="1"/>
</dbReference>
<dbReference type="PROSITE" id="PS51318">
    <property type="entry name" value="TAT"/>
    <property type="match status" value="1"/>
</dbReference>
<feature type="region of interest" description="Disordered" evidence="5">
    <location>
        <begin position="1"/>
        <end position="20"/>
    </location>
</feature>
<proteinExistence type="inferred from homology"/>
<dbReference type="InterPro" id="IPR018077">
    <property type="entry name" value="Glyco_hydro_fam25_subgr"/>
</dbReference>
<evidence type="ECO:0000256" key="3">
    <source>
        <dbReference type="ARBA" id="ARBA00023295"/>
    </source>
</evidence>
<keyword evidence="2 4" id="KW-0378">Hydrolase</keyword>
<protein>
    <recommendedName>
        <fullName evidence="4">Lysozyme</fullName>
        <ecNumber evidence="4">3.2.1.17</ecNumber>
    </recommendedName>
</protein>
<accession>A0ABY7QD11</accession>
<comment type="catalytic activity">
    <reaction evidence="4">
        <text>Hydrolysis of (1-&gt;4)-beta-linkages between N-acetylmuramic acid and N-acetyl-D-glucosamine residues in a peptidoglycan and between N-acetyl-D-glucosamine residues in chitodextrins.</text>
        <dbReference type="EC" id="3.2.1.17"/>
    </reaction>
</comment>
<dbReference type="InterPro" id="IPR002053">
    <property type="entry name" value="Glyco_hydro_25"/>
</dbReference>
<dbReference type="SMART" id="SM00641">
    <property type="entry name" value="Glyco_25"/>
    <property type="match status" value="1"/>
</dbReference>
<keyword evidence="8" id="KW-1185">Reference proteome</keyword>
<dbReference type="PROSITE" id="PS00953">
    <property type="entry name" value="GLYCOSYL_HYDROL_F25_1"/>
    <property type="match status" value="1"/>
</dbReference>
<evidence type="ECO:0000313" key="7">
    <source>
        <dbReference type="EMBL" id="WBP90565.1"/>
    </source>
</evidence>
<comment type="similarity">
    <text evidence="1 4">Belongs to the glycosyl hydrolase 25 family.</text>
</comment>
<gene>
    <name evidence="7" type="ORF">O1G21_35015</name>
</gene>
<sequence length="298" mass="31313">MPRSSRSARPTGTTRSTRRRLPLVAALAAATALVAGVTAPAYAADPAPLAPSASAIEGRPAFHPDRDFAGSTVAAHEGRTGGAPAASLAVTQTPGMDVASYQGNVDWSTAAANGAQFAYVKATEGTSYTNPYFAQQYNGSYNAGLIRGAYHFALPGNSSGSAQANWFVDHGGGWSADGATLPPALDIEYNPYGATCYGLSQSAMVSWISDFSNTVHYRTGRYPTIYTTTNWWSSCTGNYGGFGATNPLWIARYSSTVGTLPNGWSYQTFWQYSDTGTFPGDQDLFNGASDRLSALALG</sequence>
<reference evidence="8" key="1">
    <citation type="submission" date="2022-12" db="EMBL/GenBank/DDBJ databases">
        <authorList>
            <person name="Mo P."/>
        </authorList>
    </citation>
    <scope>NUCLEOTIDE SEQUENCE [LARGE SCALE GENOMIC DNA]</scope>
    <source>
        <strain evidence="8">HUAS 3-15</strain>
    </source>
</reference>
<evidence type="ECO:0000256" key="5">
    <source>
        <dbReference type="SAM" id="MobiDB-lite"/>
    </source>
</evidence>
<dbReference type="Proteomes" id="UP001212821">
    <property type="component" value="Chromosome"/>
</dbReference>
<dbReference type="Gene3D" id="3.20.20.80">
    <property type="entry name" value="Glycosidases"/>
    <property type="match status" value="1"/>
</dbReference>
<keyword evidence="3 4" id="KW-0326">Glycosidase</keyword>
<dbReference type="InterPro" id="IPR017853">
    <property type="entry name" value="GH"/>
</dbReference>
<name>A0ABY7QD11_9ACTN</name>
<dbReference type="RefSeq" id="WP_270149432.1">
    <property type="nucleotide sequence ID" value="NZ_CP115450.1"/>
</dbReference>
<keyword evidence="6" id="KW-0732">Signal</keyword>
<evidence type="ECO:0000313" key="8">
    <source>
        <dbReference type="Proteomes" id="UP001212821"/>
    </source>
</evidence>
<dbReference type="EMBL" id="CP115450">
    <property type="protein sequence ID" value="WBP90565.1"/>
    <property type="molecule type" value="Genomic_DNA"/>
</dbReference>
<evidence type="ECO:0000256" key="4">
    <source>
        <dbReference type="RuleBase" id="RU361176"/>
    </source>
</evidence>